<reference evidence="6" key="1">
    <citation type="journal article" date="2019" name="BMC Genomics">
        <title>The lichen symbiosis re-viewed through the genomes of Cladonia grayi and its algal partner Asterochloris glomerata.</title>
        <authorList>
            <person name="Armaleo D."/>
            <person name="Muller O."/>
            <person name="Lutzoni F."/>
            <person name="Andresson O."/>
            <person name="Blanc G."/>
            <person name="Bode H.B."/>
            <person name="Collart F.R."/>
            <person name="DalGrande F."/>
            <person name="Dietrich F."/>
            <person name="Grigoriev I.V."/>
            <person name="Joneson S."/>
            <person name="Kuo A."/>
            <person name="Larsen P.E."/>
            <person name="Logsdon J.M.Jr."/>
            <person name="Lopez D."/>
            <person name="Martin F."/>
            <person name="May S.P."/>
            <person name="McDonald T.R."/>
            <person name="Merchant S.S."/>
            <person name="Miao V."/>
            <person name="Morin E."/>
            <person name="Oono R."/>
            <person name="Pellegrini M."/>
            <person name="Rubinstein N."/>
            <person name="Sanchez-Puerta M.V."/>
            <person name="Savelkoul E."/>
            <person name="Schmitt I."/>
            <person name="Slot J.C."/>
            <person name="Soanes D."/>
            <person name="Szoevenyi P."/>
            <person name="Talbot N."/>
            <person name="Veneault-Fourrey C."/>
            <person name="Xavier B.B."/>
        </authorList>
    </citation>
    <scope>NUCLEOTIDE SEQUENCE</scope>
    <source>
        <tissue evidence="6">Natural thallus</tissue>
    </source>
</reference>
<dbReference type="CDD" id="cd01389">
    <property type="entry name" value="HMG-box_ROX1-like"/>
    <property type="match status" value="1"/>
</dbReference>
<evidence type="ECO:0000256" key="1">
    <source>
        <dbReference type="ARBA" id="ARBA00023125"/>
    </source>
</evidence>
<dbReference type="SUPFAM" id="SSF47095">
    <property type="entry name" value="HMG-box"/>
    <property type="match status" value="1"/>
</dbReference>
<feature type="compositionally biased region" description="Basic residues" evidence="4">
    <location>
        <begin position="172"/>
        <end position="188"/>
    </location>
</feature>
<proteinExistence type="predicted"/>
<dbReference type="Gene3D" id="1.10.30.10">
    <property type="entry name" value="High mobility group box domain"/>
    <property type="match status" value="1"/>
</dbReference>
<accession>A0A482AW17</accession>
<dbReference type="AlphaFoldDB" id="A0A482AW17"/>
<dbReference type="GO" id="GO:0005634">
    <property type="term" value="C:nucleus"/>
    <property type="evidence" value="ECO:0007669"/>
    <property type="project" value="UniProtKB-UniRule"/>
</dbReference>
<sequence length="361" mass="40579">MAQPQPASQFVNTAWQTYEQRIATGFNHIVEMPLALAASIGSQGINYLVEQYRQYSQLIQAPVTAFEDNVHGTLKISPSSLPLGHDVIIPGVEKPQVTTAKKSKIARPPNAFILYRQSFHPLLKAEHPDLHNNQIFGLKWKNEDPRVKDFYIRKAKHIKVQHLIQHPNYQYKPRKPSEKKRRVSRRKIPASADAVHSESASSDTRVAHSVEVPSSGDLALPIPEVPKNSAGNAMLELGDQNIDDKTFEKMVDQYNKSFTTQPSHVNTIIAEANTTPVIYDEKCQESQNDGNFFWGAQGDWNPFEPSGLQELNDIFDEPSEFIGVVAQEDDDLHEPRAAFDMVHGETIDTILARMSSAFDED</sequence>
<gene>
    <name evidence="6" type="primary">mat1-2-1</name>
</gene>
<evidence type="ECO:0000256" key="2">
    <source>
        <dbReference type="ARBA" id="ARBA00023163"/>
    </source>
</evidence>
<dbReference type="SMART" id="SM00398">
    <property type="entry name" value="HMG"/>
    <property type="match status" value="1"/>
</dbReference>
<feature type="region of interest" description="Disordered" evidence="4">
    <location>
        <begin position="170"/>
        <end position="207"/>
    </location>
</feature>
<dbReference type="GO" id="GO:0000978">
    <property type="term" value="F:RNA polymerase II cis-regulatory region sequence-specific DNA binding"/>
    <property type="evidence" value="ECO:0007669"/>
    <property type="project" value="TreeGrafter"/>
</dbReference>
<dbReference type="InterPro" id="IPR050140">
    <property type="entry name" value="SRY-related_HMG-box_TF-like"/>
</dbReference>
<feature type="DNA-binding region" description="HMG box" evidence="3">
    <location>
        <begin position="105"/>
        <end position="170"/>
    </location>
</feature>
<feature type="domain" description="HMG box" evidence="5">
    <location>
        <begin position="105"/>
        <end position="170"/>
    </location>
</feature>
<dbReference type="PANTHER" id="PTHR10270:SF161">
    <property type="entry name" value="SEX-DETERMINING REGION Y PROTEIN"/>
    <property type="match status" value="1"/>
</dbReference>
<dbReference type="PANTHER" id="PTHR10270">
    <property type="entry name" value="SOX TRANSCRIPTION FACTOR"/>
    <property type="match status" value="1"/>
</dbReference>
<protein>
    <submittedName>
        <fullName evidence="6">MAT1-2-1</fullName>
    </submittedName>
</protein>
<evidence type="ECO:0000259" key="5">
    <source>
        <dbReference type="PROSITE" id="PS50118"/>
    </source>
</evidence>
<dbReference type="GO" id="GO:0000122">
    <property type="term" value="P:negative regulation of transcription by RNA polymerase II"/>
    <property type="evidence" value="ECO:0007669"/>
    <property type="project" value="TreeGrafter"/>
</dbReference>
<evidence type="ECO:0000256" key="3">
    <source>
        <dbReference type="PROSITE-ProRule" id="PRU00267"/>
    </source>
</evidence>
<dbReference type="InterPro" id="IPR036910">
    <property type="entry name" value="HMG_box_dom_sf"/>
</dbReference>
<organism evidence="6">
    <name type="scientific">Cladonia grayi</name>
    <name type="common">Gray's cup lichen</name>
    <dbReference type="NCBI Taxonomy" id="27339"/>
    <lineage>
        <taxon>Eukaryota</taxon>
        <taxon>Fungi</taxon>
        <taxon>Dikarya</taxon>
        <taxon>Ascomycota</taxon>
        <taxon>Pezizomycotina</taxon>
        <taxon>Lecanoromycetes</taxon>
        <taxon>OSLEUM clade</taxon>
        <taxon>Lecanoromycetidae</taxon>
        <taxon>Lecanorales</taxon>
        <taxon>Lecanorineae</taxon>
        <taxon>Cladoniaceae</taxon>
        <taxon>Cladonia</taxon>
    </lineage>
</organism>
<evidence type="ECO:0000256" key="4">
    <source>
        <dbReference type="SAM" id="MobiDB-lite"/>
    </source>
</evidence>
<dbReference type="GO" id="GO:0030154">
    <property type="term" value="P:cell differentiation"/>
    <property type="evidence" value="ECO:0007669"/>
    <property type="project" value="TreeGrafter"/>
</dbReference>
<keyword evidence="1 3" id="KW-0238">DNA-binding</keyword>
<dbReference type="PROSITE" id="PS50118">
    <property type="entry name" value="HMG_BOX_2"/>
    <property type="match status" value="1"/>
</dbReference>
<name>A0A482AW17_CLAGR</name>
<keyword evidence="2" id="KW-0804">Transcription</keyword>
<keyword evidence="3" id="KW-0539">Nucleus</keyword>
<evidence type="ECO:0000313" key="6">
    <source>
        <dbReference type="EMBL" id="QBL56261.1"/>
    </source>
</evidence>
<dbReference type="GO" id="GO:0001228">
    <property type="term" value="F:DNA-binding transcription activator activity, RNA polymerase II-specific"/>
    <property type="evidence" value="ECO:0007669"/>
    <property type="project" value="TreeGrafter"/>
</dbReference>
<dbReference type="EMBL" id="MH795990">
    <property type="protein sequence ID" value="QBL56261.1"/>
    <property type="molecule type" value="Genomic_DNA"/>
</dbReference>
<dbReference type="Pfam" id="PF00505">
    <property type="entry name" value="HMG_box"/>
    <property type="match status" value="1"/>
</dbReference>
<dbReference type="InterPro" id="IPR009071">
    <property type="entry name" value="HMG_box_dom"/>
</dbReference>